<dbReference type="AlphaFoldDB" id="A0A2J6RY84"/>
<dbReference type="Pfam" id="PF00172">
    <property type="entry name" value="Zn_clus"/>
    <property type="match status" value="1"/>
</dbReference>
<dbReference type="GO" id="GO:0003677">
    <property type="term" value="F:DNA binding"/>
    <property type="evidence" value="ECO:0007669"/>
    <property type="project" value="InterPro"/>
</dbReference>
<evidence type="ECO:0000256" key="1">
    <source>
        <dbReference type="ARBA" id="ARBA00004123"/>
    </source>
</evidence>
<dbReference type="PANTHER" id="PTHR47338:SF20">
    <property type="entry name" value="ZN(II)2CYS6 TRANSCRIPTION FACTOR (EUROFUNG)"/>
    <property type="match status" value="1"/>
</dbReference>
<dbReference type="SUPFAM" id="SSF57701">
    <property type="entry name" value="Zn2/Cys6 DNA-binding domain"/>
    <property type="match status" value="1"/>
</dbReference>
<dbReference type="SMART" id="SM00906">
    <property type="entry name" value="Fungal_trans"/>
    <property type="match status" value="1"/>
</dbReference>
<dbReference type="EMBL" id="KZ613942">
    <property type="protein sequence ID" value="PMD43479.1"/>
    <property type="molecule type" value="Genomic_DNA"/>
</dbReference>
<keyword evidence="2" id="KW-0479">Metal-binding</keyword>
<dbReference type="PROSITE" id="PS50048">
    <property type="entry name" value="ZN2_CY6_FUNGAL_2"/>
    <property type="match status" value="1"/>
</dbReference>
<evidence type="ECO:0000256" key="5">
    <source>
        <dbReference type="ARBA" id="ARBA00023242"/>
    </source>
</evidence>
<dbReference type="PANTHER" id="PTHR47338">
    <property type="entry name" value="ZN(II)2CYS6 TRANSCRIPTION FACTOR (EUROFUNG)-RELATED"/>
    <property type="match status" value="1"/>
</dbReference>
<organism evidence="7 8">
    <name type="scientific">Hyaloscypha variabilis (strain UAMH 11265 / GT02V1 / F)</name>
    <name type="common">Meliniomyces variabilis</name>
    <dbReference type="NCBI Taxonomy" id="1149755"/>
    <lineage>
        <taxon>Eukaryota</taxon>
        <taxon>Fungi</taxon>
        <taxon>Dikarya</taxon>
        <taxon>Ascomycota</taxon>
        <taxon>Pezizomycotina</taxon>
        <taxon>Leotiomycetes</taxon>
        <taxon>Helotiales</taxon>
        <taxon>Hyaloscyphaceae</taxon>
        <taxon>Hyaloscypha</taxon>
        <taxon>Hyaloscypha variabilis</taxon>
    </lineage>
</organism>
<evidence type="ECO:0000256" key="3">
    <source>
        <dbReference type="ARBA" id="ARBA00023015"/>
    </source>
</evidence>
<dbReference type="InterPro" id="IPR007219">
    <property type="entry name" value="XnlR_reg_dom"/>
</dbReference>
<keyword evidence="4" id="KW-0804">Transcription</keyword>
<evidence type="ECO:0000256" key="2">
    <source>
        <dbReference type="ARBA" id="ARBA00022723"/>
    </source>
</evidence>
<keyword evidence="3" id="KW-0805">Transcription regulation</keyword>
<dbReference type="PROSITE" id="PS00463">
    <property type="entry name" value="ZN2_CY6_FUNGAL_1"/>
    <property type="match status" value="1"/>
</dbReference>
<dbReference type="CDD" id="cd12148">
    <property type="entry name" value="fungal_TF_MHR"/>
    <property type="match status" value="1"/>
</dbReference>
<sequence length="420" mass="46987">MSSNDSIASNSEHGRKALHACSTCRKQKKGCDKALPSCSVCLRLHRACVYDPIPTSSGPDSLESLARRVTELENELREHREVCEGRVDSDSASRIPDHTNEAAFPGSTAFPSVFFLDVNVFKRRRLKAPRPQMTIQDNIFREIGNDMDIRATVGGYFFSTATWMSIVSKKRLHQEITTFPIEMAPDVVLLILCMKLFNDKVGPEIQDPRTRLYAVVKNFFLTVESTGLASIRLLQAGILLCLYETGHAIYPQAYISIGHIGRLGQAIGLHDTDLPQLALEPGNWDEMEERRRVWWAVYNLDRHMNIGNPSRSLALAETGRKEYLPVDDDVWEQGEPIISEPLLVSSSTNIAAAPFTRFCQASHLLSLVLTHINDDIFESFARLEEAQQLNGAILALCSFMQSEISSAATRISVPMAICYR</sequence>
<evidence type="ECO:0000256" key="4">
    <source>
        <dbReference type="ARBA" id="ARBA00023163"/>
    </source>
</evidence>
<dbReference type="Gene3D" id="4.10.240.10">
    <property type="entry name" value="Zn(2)-C6 fungal-type DNA-binding domain"/>
    <property type="match status" value="1"/>
</dbReference>
<dbReference type="GO" id="GO:0006351">
    <property type="term" value="P:DNA-templated transcription"/>
    <property type="evidence" value="ECO:0007669"/>
    <property type="project" value="InterPro"/>
</dbReference>
<dbReference type="CDD" id="cd00067">
    <property type="entry name" value="GAL4"/>
    <property type="match status" value="1"/>
</dbReference>
<reference evidence="7 8" key="1">
    <citation type="submission" date="2016-04" db="EMBL/GenBank/DDBJ databases">
        <title>A degradative enzymes factory behind the ericoid mycorrhizal symbiosis.</title>
        <authorList>
            <consortium name="DOE Joint Genome Institute"/>
            <person name="Martino E."/>
            <person name="Morin E."/>
            <person name="Grelet G."/>
            <person name="Kuo A."/>
            <person name="Kohler A."/>
            <person name="Daghino S."/>
            <person name="Barry K."/>
            <person name="Choi C."/>
            <person name="Cichocki N."/>
            <person name="Clum A."/>
            <person name="Copeland A."/>
            <person name="Hainaut M."/>
            <person name="Haridas S."/>
            <person name="Labutti K."/>
            <person name="Lindquist E."/>
            <person name="Lipzen A."/>
            <person name="Khouja H.-R."/>
            <person name="Murat C."/>
            <person name="Ohm R."/>
            <person name="Olson A."/>
            <person name="Spatafora J."/>
            <person name="Veneault-Fourrey C."/>
            <person name="Henrissat B."/>
            <person name="Grigoriev I."/>
            <person name="Martin F."/>
            <person name="Perotto S."/>
        </authorList>
    </citation>
    <scope>NUCLEOTIDE SEQUENCE [LARGE SCALE GENOMIC DNA]</scope>
    <source>
        <strain evidence="7 8">F</strain>
    </source>
</reference>
<dbReference type="InterPro" id="IPR036864">
    <property type="entry name" value="Zn2-C6_fun-type_DNA-bd_sf"/>
</dbReference>
<keyword evidence="5" id="KW-0539">Nucleus</keyword>
<dbReference type="GO" id="GO:0005634">
    <property type="term" value="C:nucleus"/>
    <property type="evidence" value="ECO:0007669"/>
    <property type="project" value="UniProtKB-SubCell"/>
</dbReference>
<keyword evidence="8" id="KW-1185">Reference proteome</keyword>
<dbReference type="STRING" id="1149755.A0A2J6RY84"/>
<dbReference type="InterPro" id="IPR001138">
    <property type="entry name" value="Zn2Cys6_DnaBD"/>
</dbReference>
<dbReference type="InterPro" id="IPR050815">
    <property type="entry name" value="TF_fung"/>
</dbReference>
<evidence type="ECO:0000313" key="7">
    <source>
        <dbReference type="EMBL" id="PMD43479.1"/>
    </source>
</evidence>
<comment type="subcellular location">
    <subcellularLocation>
        <location evidence="1">Nucleus</location>
    </subcellularLocation>
</comment>
<dbReference type="GO" id="GO:0000981">
    <property type="term" value="F:DNA-binding transcription factor activity, RNA polymerase II-specific"/>
    <property type="evidence" value="ECO:0007669"/>
    <property type="project" value="InterPro"/>
</dbReference>
<dbReference type="GO" id="GO:0008270">
    <property type="term" value="F:zinc ion binding"/>
    <property type="evidence" value="ECO:0007669"/>
    <property type="project" value="InterPro"/>
</dbReference>
<dbReference type="SMART" id="SM00066">
    <property type="entry name" value="GAL4"/>
    <property type="match status" value="1"/>
</dbReference>
<name>A0A2J6RY84_HYAVF</name>
<evidence type="ECO:0000259" key="6">
    <source>
        <dbReference type="PROSITE" id="PS50048"/>
    </source>
</evidence>
<feature type="domain" description="Zn(2)-C6 fungal-type" evidence="6">
    <location>
        <begin position="20"/>
        <end position="50"/>
    </location>
</feature>
<dbReference type="OrthoDB" id="3862662at2759"/>
<gene>
    <name evidence="7" type="ORF">L207DRAFT_542729</name>
</gene>
<dbReference type="Proteomes" id="UP000235786">
    <property type="component" value="Unassembled WGS sequence"/>
</dbReference>
<evidence type="ECO:0000313" key="8">
    <source>
        <dbReference type="Proteomes" id="UP000235786"/>
    </source>
</evidence>
<dbReference type="Pfam" id="PF04082">
    <property type="entry name" value="Fungal_trans"/>
    <property type="match status" value="1"/>
</dbReference>
<protein>
    <recommendedName>
        <fullName evidence="6">Zn(2)-C6 fungal-type domain-containing protein</fullName>
    </recommendedName>
</protein>
<proteinExistence type="predicted"/>
<accession>A0A2J6RY84</accession>